<proteinExistence type="predicted"/>
<evidence type="ECO:0000313" key="1">
    <source>
        <dbReference type="EMBL" id="MDQ0318463.1"/>
    </source>
</evidence>
<keyword evidence="2" id="KW-1185">Reference proteome</keyword>
<gene>
    <name evidence="1" type="ORF">QO002_000601</name>
</gene>
<protein>
    <submittedName>
        <fullName evidence="1">ABC-type cobalamin/Fe3+-siderophores transport system ATPase subunit</fullName>
    </submittedName>
</protein>
<accession>A0ABU0BJN3</accession>
<reference evidence="1 2" key="1">
    <citation type="submission" date="2023-07" db="EMBL/GenBank/DDBJ databases">
        <title>Genomic Encyclopedia of Type Strains, Phase IV (KMG-IV): sequencing the most valuable type-strain genomes for metagenomic binning, comparative biology and taxonomic classification.</title>
        <authorList>
            <person name="Goeker M."/>
        </authorList>
    </citation>
    <scope>NUCLEOTIDE SEQUENCE [LARGE SCALE GENOMIC DNA]</scope>
    <source>
        <strain evidence="1 2">DSM 1112</strain>
    </source>
</reference>
<dbReference type="Proteomes" id="UP001230207">
    <property type="component" value="Unassembled WGS sequence"/>
</dbReference>
<sequence>MLDRLSTERGFAIVLTINDLNHTMAIADRVMLCQAESARLKAQVPTWPQADTFNLSSRSMGCLR</sequence>
<organism evidence="1 2">
    <name type="scientific">Pararhizobium capsulatum DSM 1112</name>
    <dbReference type="NCBI Taxonomy" id="1121113"/>
    <lineage>
        <taxon>Bacteria</taxon>
        <taxon>Pseudomonadati</taxon>
        <taxon>Pseudomonadota</taxon>
        <taxon>Alphaproteobacteria</taxon>
        <taxon>Hyphomicrobiales</taxon>
        <taxon>Rhizobiaceae</taxon>
        <taxon>Rhizobium/Agrobacterium group</taxon>
        <taxon>Pararhizobium</taxon>
    </lineage>
</organism>
<evidence type="ECO:0000313" key="2">
    <source>
        <dbReference type="Proteomes" id="UP001230207"/>
    </source>
</evidence>
<dbReference type="EMBL" id="JAUSVF010000001">
    <property type="protein sequence ID" value="MDQ0318463.1"/>
    <property type="molecule type" value="Genomic_DNA"/>
</dbReference>
<comment type="caution">
    <text evidence="1">The sequence shown here is derived from an EMBL/GenBank/DDBJ whole genome shotgun (WGS) entry which is preliminary data.</text>
</comment>
<name>A0ABU0BJN3_9HYPH</name>